<keyword evidence="4" id="KW-0762">Sugar transport</keyword>
<dbReference type="InterPro" id="IPR036667">
    <property type="entry name" value="PTS_IIB_sorbose-sp_sf"/>
</dbReference>
<dbReference type="EMBL" id="FNJM01000005">
    <property type="protein sequence ID" value="SDP44574.1"/>
    <property type="molecule type" value="Genomic_DNA"/>
</dbReference>
<protein>
    <submittedName>
        <fullName evidence="10">PTS system, N-acetylgalactosamine-specific IIB component</fullName>
    </submittedName>
</protein>
<evidence type="ECO:0000313" key="10">
    <source>
        <dbReference type="EMBL" id="SDP44574.1"/>
    </source>
</evidence>
<keyword evidence="3" id="KW-0963">Cytoplasm</keyword>
<organism evidence="10 11">
    <name type="scientific">Clostridium gasigenes</name>
    <dbReference type="NCBI Taxonomy" id="94869"/>
    <lineage>
        <taxon>Bacteria</taxon>
        <taxon>Bacillati</taxon>
        <taxon>Bacillota</taxon>
        <taxon>Clostridia</taxon>
        <taxon>Eubacteriales</taxon>
        <taxon>Clostridiaceae</taxon>
        <taxon>Clostridium</taxon>
    </lineage>
</organism>
<feature type="modified residue" description="Phosphohistidine; by EIIA" evidence="9">
    <location>
        <position position="15"/>
    </location>
</feature>
<comment type="subcellular location">
    <subcellularLocation>
        <location evidence="1">Cytoplasm</location>
    </subcellularLocation>
</comment>
<dbReference type="InterPro" id="IPR018455">
    <property type="entry name" value="PTS_IIB_sorbose-sp_subgr"/>
</dbReference>
<keyword evidence="7" id="KW-0418">Kinase</keyword>
<evidence type="ECO:0000313" key="11">
    <source>
        <dbReference type="Proteomes" id="UP000198597"/>
    </source>
</evidence>
<evidence type="ECO:0000256" key="2">
    <source>
        <dbReference type="ARBA" id="ARBA00022448"/>
    </source>
</evidence>
<dbReference type="CDD" id="cd00001">
    <property type="entry name" value="PTS_IIB_man"/>
    <property type="match status" value="1"/>
</dbReference>
<dbReference type="GeneID" id="65308718"/>
<dbReference type="AlphaFoldDB" id="A0A1H0SS94"/>
<dbReference type="GO" id="GO:0016301">
    <property type="term" value="F:kinase activity"/>
    <property type="evidence" value="ECO:0007669"/>
    <property type="project" value="UniProtKB-KW"/>
</dbReference>
<dbReference type="Proteomes" id="UP000198597">
    <property type="component" value="Unassembled WGS sequence"/>
</dbReference>
<proteinExistence type="predicted"/>
<dbReference type="RefSeq" id="WP_089969422.1">
    <property type="nucleotide sequence ID" value="NZ_CP071376.1"/>
</dbReference>
<dbReference type="Pfam" id="PF03830">
    <property type="entry name" value="PTSIIB_sorb"/>
    <property type="match status" value="1"/>
</dbReference>
<accession>A0A1H0SS94</accession>
<evidence type="ECO:0000256" key="4">
    <source>
        <dbReference type="ARBA" id="ARBA00022597"/>
    </source>
</evidence>
<dbReference type="NCBIfam" id="NF007288">
    <property type="entry name" value="PRK09756.1"/>
    <property type="match status" value="1"/>
</dbReference>
<dbReference type="GO" id="GO:0009401">
    <property type="term" value="P:phosphoenolpyruvate-dependent sugar phosphotransferase system"/>
    <property type="evidence" value="ECO:0007669"/>
    <property type="project" value="UniProtKB-KW"/>
</dbReference>
<feature type="active site" description="Pros-phosphohistidine intermediate; for EIIB activity" evidence="8">
    <location>
        <position position="15"/>
    </location>
</feature>
<dbReference type="GO" id="GO:0008982">
    <property type="term" value="F:protein-N(PI)-phosphohistidine-sugar phosphotransferase activity"/>
    <property type="evidence" value="ECO:0007669"/>
    <property type="project" value="InterPro"/>
</dbReference>
<evidence type="ECO:0000256" key="5">
    <source>
        <dbReference type="ARBA" id="ARBA00022679"/>
    </source>
</evidence>
<dbReference type="STRING" id="94869.SAMN04488529_105199"/>
<evidence type="ECO:0000256" key="3">
    <source>
        <dbReference type="ARBA" id="ARBA00022490"/>
    </source>
</evidence>
<dbReference type="SUPFAM" id="SSF52728">
    <property type="entry name" value="PTS IIb component"/>
    <property type="match status" value="1"/>
</dbReference>
<evidence type="ECO:0000256" key="8">
    <source>
        <dbReference type="PIRSR" id="PIRSR618455-1"/>
    </source>
</evidence>
<dbReference type="OrthoDB" id="9788818at2"/>
<dbReference type="Gene3D" id="3.40.35.10">
    <property type="entry name" value="Phosphotransferase system, sorbose subfamily IIB component"/>
    <property type="match status" value="1"/>
</dbReference>
<evidence type="ECO:0000256" key="6">
    <source>
        <dbReference type="ARBA" id="ARBA00022683"/>
    </source>
</evidence>
<keyword evidence="6" id="KW-0598">Phosphotransferase system</keyword>
<keyword evidence="11" id="KW-1185">Reference proteome</keyword>
<reference evidence="10 11" key="1">
    <citation type="submission" date="2016-10" db="EMBL/GenBank/DDBJ databases">
        <authorList>
            <person name="de Groot N.N."/>
        </authorList>
    </citation>
    <scope>NUCLEOTIDE SEQUENCE [LARGE SCALE GENOMIC DNA]</scope>
    <source>
        <strain evidence="10 11">DSM 12272</strain>
    </source>
</reference>
<evidence type="ECO:0000256" key="7">
    <source>
        <dbReference type="ARBA" id="ARBA00022777"/>
    </source>
</evidence>
<dbReference type="NCBIfam" id="TIGR00854">
    <property type="entry name" value="pts-sorbose"/>
    <property type="match status" value="1"/>
</dbReference>
<keyword evidence="2" id="KW-0813">Transport</keyword>
<dbReference type="PROSITE" id="PS51101">
    <property type="entry name" value="PTS_EIIB_TYPE_4"/>
    <property type="match status" value="1"/>
</dbReference>
<evidence type="ECO:0000256" key="9">
    <source>
        <dbReference type="PIRSR" id="PIRSR618455-2"/>
    </source>
</evidence>
<keyword evidence="5" id="KW-0808">Transferase</keyword>
<evidence type="ECO:0000256" key="1">
    <source>
        <dbReference type="ARBA" id="ARBA00004496"/>
    </source>
</evidence>
<dbReference type="GO" id="GO:0005737">
    <property type="term" value="C:cytoplasm"/>
    <property type="evidence" value="ECO:0007669"/>
    <property type="project" value="UniProtKB-SubCell"/>
</dbReference>
<dbReference type="NCBIfam" id="NF008508">
    <property type="entry name" value="PRK11425.1"/>
    <property type="match status" value="1"/>
</dbReference>
<dbReference type="InterPro" id="IPR004720">
    <property type="entry name" value="PTS_IIB_sorbose-sp"/>
</dbReference>
<gene>
    <name evidence="10" type="ORF">SAMN04488529_105199</name>
</gene>
<name>A0A1H0SS94_9CLOT</name>
<sequence>MANILLTRVDNRLIHGQVGVTWVNHLGANLILVANDEVSKDTIQQSLMEMVVPDCIATRFFSIEKTINVIEKASPKQKIFLVCKTPQDALRLVEGGVKITEINIGNMHFSEGKEQISSTVSLDEDDKKTLRKLHELGVKIEQRRVPDERVEVDLLKHI</sequence>